<gene>
    <name evidence="2" type="ORF">QQ008_18730</name>
</gene>
<proteinExistence type="predicted"/>
<evidence type="ECO:0000256" key="1">
    <source>
        <dbReference type="SAM" id="SignalP"/>
    </source>
</evidence>
<sequence length="490" mass="53549">MKKLIKYIWLAILAMGIVCCDPGDFDSDITTNPNATTVPITSNLLTNALRGIPGTITATQGQLYVQYLANSQYTSADTYQTINFSYNGWYSGMLQDLETVIDLNTDEETKQIASANGSNANQIAVAKILQSFIYLHMTDRWGDIPYSEALRNDEGILAPAFDTQQAVYNGIFSTLADAVNMMDGGAGVSGDILFGGDMDMWKKFANTARLVAALRLSNVDPSKGNSEFNAAISAGVIAADNSENISYTHLEEANNENPWFSRFRTRRDYTVANTLVDYMQSTANGGTMDVAMDPRLPVFADATESSNFTEYVGMTYGVSEAVAGSIDNSDVSFLGAAMRAQGAPTYIFTSAQVLFSMAEAVKLGWISGSAEQYYNDAIQASLNQYGVGSEYATFITNSEVAYDDARALEQIGNQKWVALFLNGYEAWAEWRRTGYPNLTPAIAAQNESGQIPVREGYPTTEPNLNADNYAAVVARQGEDDLDTRIWWDTN</sequence>
<keyword evidence="1" id="KW-0732">Signal</keyword>
<reference evidence="2" key="1">
    <citation type="submission" date="2023-06" db="EMBL/GenBank/DDBJ databases">
        <title>Genomic of Parafulvivirga corallium.</title>
        <authorList>
            <person name="Wang G."/>
        </authorList>
    </citation>
    <scope>NUCLEOTIDE SEQUENCE</scope>
    <source>
        <strain evidence="2">BMA10</strain>
    </source>
</reference>
<dbReference type="Proteomes" id="UP001172082">
    <property type="component" value="Unassembled WGS sequence"/>
</dbReference>
<comment type="caution">
    <text evidence="2">The sequence shown here is derived from an EMBL/GenBank/DDBJ whole genome shotgun (WGS) entry which is preliminary data.</text>
</comment>
<dbReference type="RefSeq" id="WP_346753452.1">
    <property type="nucleotide sequence ID" value="NZ_JAUJEA010000007.1"/>
</dbReference>
<keyword evidence="2" id="KW-0449">Lipoprotein</keyword>
<feature type="chain" id="PRO_5047020933" evidence="1">
    <location>
        <begin position="21"/>
        <end position="490"/>
    </location>
</feature>
<evidence type="ECO:0000313" key="2">
    <source>
        <dbReference type="EMBL" id="MDN5203429.1"/>
    </source>
</evidence>
<name>A0ABT8KT91_9BACT</name>
<dbReference type="EMBL" id="JAUJEA010000007">
    <property type="protein sequence ID" value="MDN5203429.1"/>
    <property type="molecule type" value="Genomic_DNA"/>
</dbReference>
<protein>
    <submittedName>
        <fullName evidence="2">SusD/RagB family nutrient-binding outer membrane lipoprotein</fullName>
    </submittedName>
</protein>
<accession>A0ABT8KT91</accession>
<dbReference type="Pfam" id="PF12771">
    <property type="entry name" value="SusD-like_2"/>
    <property type="match status" value="1"/>
</dbReference>
<dbReference type="InterPro" id="IPR011990">
    <property type="entry name" value="TPR-like_helical_dom_sf"/>
</dbReference>
<keyword evidence="3" id="KW-1185">Reference proteome</keyword>
<dbReference type="InterPro" id="IPR041662">
    <property type="entry name" value="SusD-like_2"/>
</dbReference>
<dbReference type="SUPFAM" id="SSF48452">
    <property type="entry name" value="TPR-like"/>
    <property type="match status" value="1"/>
</dbReference>
<dbReference type="Gene3D" id="1.25.40.390">
    <property type="match status" value="1"/>
</dbReference>
<evidence type="ECO:0000313" key="3">
    <source>
        <dbReference type="Proteomes" id="UP001172082"/>
    </source>
</evidence>
<feature type="signal peptide" evidence="1">
    <location>
        <begin position="1"/>
        <end position="20"/>
    </location>
</feature>
<organism evidence="2 3">
    <name type="scientific">Splendidivirga corallicola</name>
    <dbReference type="NCBI Taxonomy" id="3051826"/>
    <lineage>
        <taxon>Bacteria</taxon>
        <taxon>Pseudomonadati</taxon>
        <taxon>Bacteroidota</taxon>
        <taxon>Cytophagia</taxon>
        <taxon>Cytophagales</taxon>
        <taxon>Splendidivirgaceae</taxon>
        <taxon>Splendidivirga</taxon>
    </lineage>
</organism>